<evidence type="ECO:0000256" key="5">
    <source>
        <dbReference type="ARBA" id="ARBA00022984"/>
    </source>
</evidence>
<feature type="transmembrane region" description="Helical" evidence="8">
    <location>
        <begin position="26"/>
        <end position="45"/>
    </location>
</feature>
<feature type="transmembrane region" description="Helical" evidence="8">
    <location>
        <begin position="185"/>
        <end position="208"/>
    </location>
</feature>
<dbReference type="PIRSF" id="PIRSF002869">
    <property type="entry name" value="MviN"/>
    <property type="match status" value="1"/>
</dbReference>
<dbReference type="Pfam" id="PF03023">
    <property type="entry name" value="MurJ"/>
    <property type="match status" value="1"/>
</dbReference>
<feature type="transmembrane region" description="Helical" evidence="8">
    <location>
        <begin position="408"/>
        <end position="429"/>
    </location>
</feature>
<protein>
    <submittedName>
        <fullName evidence="9">Proposed peptidoglycan lipid II flippase MurJ</fullName>
    </submittedName>
</protein>
<evidence type="ECO:0000313" key="9">
    <source>
        <dbReference type="EMBL" id="VAV94662.1"/>
    </source>
</evidence>
<keyword evidence="7 8" id="KW-0472">Membrane</keyword>
<keyword evidence="2" id="KW-1003">Cell membrane</keyword>
<dbReference type="CDD" id="cd13123">
    <property type="entry name" value="MATE_MurJ_like"/>
    <property type="match status" value="1"/>
</dbReference>
<evidence type="ECO:0000256" key="2">
    <source>
        <dbReference type="ARBA" id="ARBA00022475"/>
    </source>
</evidence>
<evidence type="ECO:0000256" key="8">
    <source>
        <dbReference type="SAM" id="Phobius"/>
    </source>
</evidence>
<gene>
    <name evidence="9" type="ORF">MNBD_ALPHA06-857</name>
</gene>
<keyword evidence="3 8" id="KW-0812">Transmembrane</keyword>
<evidence type="ECO:0000256" key="6">
    <source>
        <dbReference type="ARBA" id="ARBA00022989"/>
    </source>
</evidence>
<organism evidence="9">
    <name type="scientific">hydrothermal vent metagenome</name>
    <dbReference type="NCBI Taxonomy" id="652676"/>
    <lineage>
        <taxon>unclassified sequences</taxon>
        <taxon>metagenomes</taxon>
        <taxon>ecological metagenomes</taxon>
    </lineage>
</organism>
<feature type="transmembrane region" description="Helical" evidence="8">
    <location>
        <begin position="382"/>
        <end position="402"/>
    </location>
</feature>
<evidence type="ECO:0000256" key="3">
    <source>
        <dbReference type="ARBA" id="ARBA00022692"/>
    </source>
</evidence>
<dbReference type="GO" id="GO:0005886">
    <property type="term" value="C:plasma membrane"/>
    <property type="evidence" value="ECO:0007669"/>
    <property type="project" value="UniProtKB-SubCell"/>
</dbReference>
<feature type="transmembrane region" description="Helical" evidence="8">
    <location>
        <begin position="310"/>
        <end position="332"/>
    </location>
</feature>
<feature type="transmembrane region" description="Helical" evidence="8">
    <location>
        <begin position="352"/>
        <end position="370"/>
    </location>
</feature>
<evidence type="ECO:0000256" key="7">
    <source>
        <dbReference type="ARBA" id="ARBA00023136"/>
    </source>
</evidence>
<dbReference type="EMBL" id="UOEE01000186">
    <property type="protein sequence ID" value="VAV94662.1"/>
    <property type="molecule type" value="Genomic_DNA"/>
</dbReference>
<dbReference type="AlphaFoldDB" id="A0A3B0RT18"/>
<dbReference type="PRINTS" id="PR01806">
    <property type="entry name" value="VIRFACTRMVIN"/>
</dbReference>
<dbReference type="GO" id="GO:0008360">
    <property type="term" value="P:regulation of cell shape"/>
    <property type="evidence" value="ECO:0007669"/>
    <property type="project" value="UniProtKB-KW"/>
</dbReference>
<dbReference type="PANTHER" id="PTHR47019:SF1">
    <property type="entry name" value="LIPID II FLIPPASE MURJ"/>
    <property type="match status" value="1"/>
</dbReference>
<feature type="transmembrane region" description="Helical" evidence="8">
    <location>
        <begin position="229"/>
        <end position="250"/>
    </location>
</feature>
<feature type="transmembrane region" description="Helical" evidence="8">
    <location>
        <begin position="91"/>
        <end position="111"/>
    </location>
</feature>
<keyword evidence="4" id="KW-0133">Cell shape</keyword>
<sequence length="513" mass="55048">MKLFRASAIVGGFTMLSRVLGFVREMLFAAALGTGPMAAAFFVAFRFPNLFRRWFAEGAFNAAFLPIYAEKLEGEGQEAANRFASDTLSGLLLVLFLFVLVMELAMPWLMVGLAPGFMENPGLFAKVVLFTQITTPYILFMSVSAMLGGVLNAHHKFGIAAFAPVLLNLVFIAILLQPADSASQLAWHLSFGVLLSGLLQAGTVYWGLRKAGIRLRLVRPKISPDMVKLLKLGIPGAIAAGVVQINLVVSQAFASLQDGAVPWLYYADRLYQLPLGVVGVAMGVALLPALSRKVRAGDQKGAIASQNEALLLAAAFTLPAAVALYVLPGFFVEGLFMRDAFTANDADAVARVLKIYALGLPAFILIKVFAPGFFARQNTKTPMLVASFSILLNIGFGAALFFQIGYVGLAIATSFAGWLNGLVLGFLLWRQGLFVPDRLLFSRLFRVTLAAVAMGFVLVLIAIPVRDALSFLPAWYLLATLAVSAIGAVVYGLAALLFGAIRRADLRTILRGG</sequence>
<dbReference type="InterPro" id="IPR051050">
    <property type="entry name" value="Lipid_II_flippase_MurJ/MviN"/>
</dbReference>
<evidence type="ECO:0000256" key="1">
    <source>
        <dbReference type="ARBA" id="ARBA00004651"/>
    </source>
</evidence>
<comment type="subcellular location">
    <subcellularLocation>
        <location evidence="1">Cell membrane</location>
        <topology evidence="1">Multi-pass membrane protein</topology>
    </subcellularLocation>
</comment>
<feature type="transmembrane region" description="Helical" evidence="8">
    <location>
        <begin position="270"/>
        <end position="290"/>
    </location>
</feature>
<proteinExistence type="inferred from homology"/>
<evidence type="ECO:0000256" key="4">
    <source>
        <dbReference type="ARBA" id="ARBA00022960"/>
    </source>
</evidence>
<reference evidence="9" key="1">
    <citation type="submission" date="2018-06" db="EMBL/GenBank/DDBJ databases">
        <authorList>
            <person name="Zhirakovskaya E."/>
        </authorList>
    </citation>
    <scope>NUCLEOTIDE SEQUENCE</scope>
</reference>
<dbReference type="GO" id="GO:0009252">
    <property type="term" value="P:peptidoglycan biosynthetic process"/>
    <property type="evidence" value="ECO:0007669"/>
    <property type="project" value="UniProtKB-KW"/>
</dbReference>
<dbReference type="GO" id="GO:0015648">
    <property type="term" value="F:lipid-linked peptidoglycan transporter activity"/>
    <property type="evidence" value="ECO:0007669"/>
    <property type="project" value="TreeGrafter"/>
</dbReference>
<name>A0A3B0RT18_9ZZZZ</name>
<accession>A0A3B0RT18</accession>
<feature type="transmembrane region" description="Helical" evidence="8">
    <location>
        <begin position="441"/>
        <end position="463"/>
    </location>
</feature>
<dbReference type="GO" id="GO:0034204">
    <property type="term" value="P:lipid translocation"/>
    <property type="evidence" value="ECO:0007669"/>
    <property type="project" value="TreeGrafter"/>
</dbReference>
<dbReference type="InterPro" id="IPR004268">
    <property type="entry name" value="MurJ"/>
</dbReference>
<dbReference type="PANTHER" id="PTHR47019">
    <property type="entry name" value="LIPID II FLIPPASE MURJ"/>
    <property type="match status" value="1"/>
</dbReference>
<keyword evidence="5" id="KW-0573">Peptidoglycan synthesis</keyword>
<dbReference type="NCBIfam" id="TIGR01695">
    <property type="entry name" value="murJ_mviN"/>
    <property type="match status" value="1"/>
</dbReference>
<keyword evidence="6 8" id="KW-1133">Transmembrane helix</keyword>
<feature type="transmembrane region" description="Helical" evidence="8">
    <location>
        <begin position="123"/>
        <end position="147"/>
    </location>
</feature>
<feature type="transmembrane region" description="Helical" evidence="8">
    <location>
        <begin position="475"/>
        <end position="501"/>
    </location>
</feature>
<dbReference type="HAMAP" id="MF_02078">
    <property type="entry name" value="MurJ_MviN"/>
    <property type="match status" value="1"/>
</dbReference>
<feature type="transmembrane region" description="Helical" evidence="8">
    <location>
        <begin position="159"/>
        <end position="179"/>
    </location>
</feature>